<reference evidence="19" key="2">
    <citation type="journal article" date="2017" name="Nat. Plants">
        <title>The Aegilops tauschii genome reveals multiple impacts of transposons.</title>
        <authorList>
            <person name="Zhao G."/>
            <person name="Zou C."/>
            <person name="Li K."/>
            <person name="Wang K."/>
            <person name="Li T."/>
            <person name="Gao L."/>
            <person name="Zhang X."/>
            <person name="Wang H."/>
            <person name="Yang Z."/>
            <person name="Liu X."/>
            <person name="Jiang W."/>
            <person name="Mao L."/>
            <person name="Kong X."/>
            <person name="Jiao Y."/>
            <person name="Jia J."/>
        </authorList>
    </citation>
    <scope>NUCLEOTIDE SEQUENCE [LARGE SCALE GENOMIC DNA]</scope>
    <source>
        <strain evidence="19">cv. AL8/78</strain>
    </source>
</reference>
<evidence type="ECO:0000256" key="3">
    <source>
        <dbReference type="ARBA" id="ARBA00022640"/>
    </source>
</evidence>
<keyword evidence="6 14" id="KW-0694">RNA-binding</keyword>
<reference evidence="18" key="4">
    <citation type="submission" date="2019-03" db="UniProtKB">
        <authorList>
            <consortium name="EnsemblPlants"/>
        </authorList>
    </citation>
    <scope>IDENTIFICATION</scope>
</reference>
<evidence type="ECO:0000259" key="17">
    <source>
        <dbReference type="PROSITE" id="PS51295"/>
    </source>
</evidence>
<dbReference type="InterPro" id="IPR045278">
    <property type="entry name" value="CRS1/CFM2/CFM3"/>
</dbReference>
<dbReference type="FunFam" id="3.30.110.60:FF:000002">
    <property type="entry name" value="CRS2-associated factor 1, chloroplastic"/>
    <property type="match status" value="1"/>
</dbReference>
<dbReference type="GO" id="GO:0009507">
    <property type="term" value="C:chloroplast"/>
    <property type="evidence" value="ECO:0007669"/>
    <property type="project" value="UniProtKB-SubCell"/>
</dbReference>
<keyword evidence="2" id="KW-0150">Chloroplast</keyword>
<evidence type="ECO:0000256" key="5">
    <source>
        <dbReference type="ARBA" id="ARBA00022737"/>
    </source>
</evidence>
<dbReference type="GO" id="GO:0005739">
    <property type="term" value="C:mitochondrion"/>
    <property type="evidence" value="ECO:0007669"/>
    <property type="project" value="UniProtKB-ARBA"/>
</dbReference>
<dbReference type="SMART" id="SM01103">
    <property type="entry name" value="CRS1_YhbY"/>
    <property type="match status" value="2"/>
</dbReference>
<dbReference type="InterPro" id="IPR001890">
    <property type="entry name" value="RNA-binding_CRM"/>
</dbReference>
<feature type="domain" description="CRM" evidence="17">
    <location>
        <begin position="441"/>
        <end position="541"/>
    </location>
</feature>
<organism evidence="18 19">
    <name type="scientific">Aegilops tauschii subsp. strangulata</name>
    <name type="common">Goatgrass</name>
    <dbReference type="NCBI Taxonomy" id="200361"/>
    <lineage>
        <taxon>Eukaryota</taxon>
        <taxon>Viridiplantae</taxon>
        <taxon>Streptophyta</taxon>
        <taxon>Embryophyta</taxon>
        <taxon>Tracheophyta</taxon>
        <taxon>Spermatophyta</taxon>
        <taxon>Magnoliopsida</taxon>
        <taxon>Liliopsida</taxon>
        <taxon>Poales</taxon>
        <taxon>Poaceae</taxon>
        <taxon>BOP clade</taxon>
        <taxon>Pooideae</taxon>
        <taxon>Triticodae</taxon>
        <taxon>Triticeae</taxon>
        <taxon>Triticinae</taxon>
        <taxon>Aegilops</taxon>
    </lineage>
</organism>
<keyword evidence="19" id="KW-1185">Reference proteome</keyword>
<dbReference type="PANTHER" id="PTHR31846:SF20">
    <property type="entry name" value="CRM-DOMAIN CONTAINING FACTOR CFM2, CHLOROPLASTIC"/>
    <property type="match status" value="1"/>
</dbReference>
<dbReference type="EnsemblPlants" id="AET2Gv20741700.24">
    <property type="protein sequence ID" value="AET2Gv20741700.24"/>
    <property type="gene ID" value="AET2Gv20741700"/>
</dbReference>
<feature type="domain" description="CRM" evidence="17">
    <location>
        <begin position="1"/>
        <end position="41"/>
    </location>
</feature>
<feature type="domain" description="CRM" evidence="17">
    <location>
        <begin position="239"/>
        <end position="336"/>
    </location>
</feature>
<dbReference type="GO" id="GO:0000373">
    <property type="term" value="P:Group II intron splicing"/>
    <property type="evidence" value="ECO:0007669"/>
    <property type="project" value="UniProtKB-ARBA"/>
</dbReference>
<reference evidence="18" key="3">
    <citation type="journal article" date="2017" name="Nature">
        <title>Genome sequence of the progenitor of the wheat D genome Aegilops tauschii.</title>
        <authorList>
            <person name="Luo M.C."/>
            <person name="Gu Y.Q."/>
            <person name="Puiu D."/>
            <person name="Wang H."/>
            <person name="Twardziok S.O."/>
            <person name="Deal K.R."/>
            <person name="Huo N."/>
            <person name="Zhu T."/>
            <person name="Wang L."/>
            <person name="Wang Y."/>
            <person name="McGuire P.E."/>
            <person name="Liu S."/>
            <person name="Long H."/>
            <person name="Ramasamy R.K."/>
            <person name="Rodriguez J.C."/>
            <person name="Van S.L."/>
            <person name="Yuan L."/>
            <person name="Wang Z."/>
            <person name="Xia Z."/>
            <person name="Xiao L."/>
            <person name="Anderson O.D."/>
            <person name="Ouyang S."/>
            <person name="Liang Y."/>
            <person name="Zimin A.V."/>
            <person name="Pertea G."/>
            <person name="Qi P."/>
            <person name="Bennetzen J.L."/>
            <person name="Dai X."/>
            <person name="Dawson M.W."/>
            <person name="Muller H.G."/>
            <person name="Kugler K."/>
            <person name="Rivarola-Duarte L."/>
            <person name="Spannagl M."/>
            <person name="Mayer K.F.X."/>
            <person name="Lu F.H."/>
            <person name="Bevan M.W."/>
            <person name="Leroy P."/>
            <person name="Li P."/>
            <person name="You F.M."/>
            <person name="Sun Q."/>
            <person name="Liu Z."/>
            <person name="Lyons E."/>
            <person name="Wicker T."/>
            <person name="Salzberg S.L."/>
            <person name="Devos K.M."/>
            <person name="Dvorak J."/>
        </authorList>
    </citation>
    <scope>NUCLEOTIDE SEQUENCE [LARGE SCALE GENOMIC DNA]</scope>
    <source>
        <strain evidence="18">cv. AL8/78</strain>
    </source>
</reference>
<dbReference type="GO" id="GO:0003729">
    <property type="term" value="F:mRNA binding"/>
    <property type="evidence" value="ECO:0007669"/>
    <property type="project" value="InterPro"/>
</dbReference>
<keyword evidence="7" id="KW-0809">Transit peptide</keyword>
<evidence type="ECO:0000256" key="12">
    <source>
        <dbReference type="ARBA" id="ARBA00073361"/>
    </source>
</evidence>
<dbReference type="Gene3D" id="3.30.110.60">
    <property type="entry name" value="YhbY-like"/>
    <property type="match status" value="3"/>
</dbReference>
<keyword evidence="8" id="KW-0508">mRNA splicing</keyword>
<reference evidence="19" key="1">
    <citation type="journal article" date="2014" name="Science">
        <title>Ancient hybridizations among the ancestral genomes of bread wheat.</title>
        <authorList>
            <consortium name="International Wheat Genome Sequencing Consortium,"/>
            <person name="Marcussen T."/>
            <person name="Sandve S.R."/>
            <person name="Heier L."/>
            <person name="Spannagl M."/>
            <person name="Pfeifer M."/>
            <person name="Jakobsen K.S."/>
            <person name="Wulff B.B."/>
            <person name="Steuernagel B."/>
            <person name="Mayer K.F."/>
            <person name="Olsen O.A."/>
        </authorList>
    </citation>
    <scope>NUCLEOTIDE SEQUENCE [LARGE SCALE GENOMIC DNA]</scope>
    <source>
        <strain evidence="19">cv. AL8/78</strain>
    </source>
</reference>
<reference evidence="18" key="5">
    <citation type="journal article" date="2021" name="G3 (Bethesda)">
        <title>Aegilops tauschii genome assembly Aet v5.0 features greater sequence contiguity and improved annotation.</title>
        <authorList>
            <person name="Wang L."/>
            <person name="Zhu T."/>
            <person name="Rodriguez J.C."/>
            <person name="Deal K.R."/>
            <person name="Dubcovsky J."/>
            <person name="McGuire P.E."/>
            <person name="Lux T."/>
            <person name="Spannagl M."/>
            <person name="Mayer K.F.X."/>
            <person name="Baldrich P."/>
            <person name="Meyers B.C."/>
            <person name="Huo N."/>
            <person name="Gu Y.Q."/>
            <person name="Zhou H."/>
            <person name="Devos K.M."/>
            <person name="Bennetzen J.L."/>
            <person name="Unver T."/>
            <person name="Budak H."/>
            <person name="Gulick P.J."/>
            <person name="Galiba G."/>
            <person name="Kalapos B."/>
            <person name="Nelson D.R."/>
            <person name="Li P."/>
            <person name="You F.M."/>
            <person name="Luo M.C."/>
            <person name="Dvorak J."/>
        </authorList>
    </citation>
    <scope>NUCLEOTIDE SEQUENCE [LARGE SCALE GENOMIC DNA]</scope>
    <source>
        <strain evidence="18">cv. AL8/78</strain>
    </source>
</reference>
<evidence type="ECO:0000256" key="7">
    <source>
        <dbReference type="ARBA" id="ARBA00022946"/>
    </source>
</evidence>
<evidence type="ECO:0000313" key="19">
    <source>
        <dbReference type="Proteomes" id="UP000015105"/>
    </source>
</evidence>
<dbReference type="SUPFAM" id="SSF75471">
    <property type="entry name" value="YhbY-like"/>
    <property type="match status" value="3"/>
</dbReference>
<keyword evidence="5" id="KW-0677">Repeat</keyword>
<dbReference type="Proteomes" id="UP000015105">
    <property type="component" value="Chromosome 2D"/>
</dbReference>
<evidence type="ECO:0000256" key="11">
    <source>
        <dbReference type="ARBA" id="ARBA00064484"/>
    </source>
</evidence>
<feature type="compositionally biased region" description="Basic and acidic residues" evidence="16">
    <location>
        <begin position="599"/>
        <end position="608"/>
    </location>
</feature>
<evidence type="ECO:0000256" key="9">
    <source>
        <dbReference type="ARBA" id="ARBA00023274"/>
    </source>
</evidence>
<dbReference type="InterPro" id="IPR035920">
    <property type="entry name" value="YhbY-like_sf"/>
</dbReference>
<sequence length="620" mass="69817">MNMRRTHEVLERKTGGLVIWRSGSTIILYRGTNYKYPYFHDQQKMDDCLKDESSEQSSSEVDGKNHTEDSIHYEDEAVVNVAIVYGEQRSIGEEHENHDMLSVGQSVARKEDANYPMISSKAPVVDTQEGRSAVKINSGAATKQHARFHIGTNVNPPSVVRPLARSTLVTGVGSPNKFRLQLPGEVKLAKDDDKLLDGLGPRFSEWWGYDPLPVDADLLPAIVPGFRRPFRLLPSGVPPKLTDREMTILRRLARPLPYHYALGRSSNLQGLAASMIKLWERCEVAKIAMKRGPYCIDSELVSEELKGLTGGTLLSRDNESIVLYRGKDFLPPAVSLAIEKRRKHDNSVINKPKPEIEESIPTQDASELKMANDASVHGHECHEEKHEGETSVTEYITESLNTVAENMETRLYQAIAEKKKAEKLLEELEKASWPSKAETREAISEEERYMLRKVGSQMKPFLLLGRRGVFDGTIENMHLHWKYRELVKIICKEHSMEDVTYAARTLEAESGGILVAVERVSKGHAIIMYRGKNYQRPSALRPKSLLNKKDALKRSVELQRHKSLKLHVLNLSKNIDYLRGQMQTEGHPVALSNQMNSGHENKGMHDLCDNSGTSGETRSA</sequence>
<dbReference type="AlphaFoldDB" id="A0A453C5Q8"/>
<evidence type="ECO:0000256" key="14">
    <source>
        <dbReference type="PROSITE-ProRule" id="PRU00626"/>
    </source>
</evidence>
<dbReference type="FunFam" id="3.30.110.60:FF:000003">
    <property type="entry name" value="CRM-domain containing factor CFM3B, chloroplastic"/>
    <property type="match status" value="1"/>
</dbReference>
<evidence type="ECO:0000256" key="10">
    <source>
        <dbReference type="ARBA" id="ARBA00055648"/>
    </source>
</evidence>
<feature type="region of interest" description="Disordered" evidence="16">
    <location>
        <begin position="47"/>
        <end position="72"/>
    </location>
</feature>
<protein>
    <recommendedName>
        <fullName evidence="12">CRM-domain containing factor CFM3, chloroplastic/mitochondrial</fullName>
    </recommendedName>
    <alternativeName>
        <fullName evidence="13">Protein CRM FAMILY MEMBER 3</fullName>
    </alternativeName>
</protein>
<dbReference type="PANTHER" id="PTHR31846">
    <property type="entry name" value="CRS1 / YHBY (CRM) DOMAIN-CONTAINING PROTEIN"/>
    <property type="match status" value="1"/>
</dbReference>
<feature type="region of interest" description="Disordered" evidence="16">
    <location>
        <begin position="594"/>
        <end position="620"/>
    </location>
</feature>
<proteinExistence type="predicted"/>
<evidence type="ECO:0000256" key="16">
    <source>
        <dbReference type="SAM" id="MobiDB-lite"/>
    </source>
</evidence>
<keyword evidence="15" id="KW-0175">Coiled coil</keyword>
<evidence type="ECO:0000256" key="15">
    <source>
        <dbReference type="SAM" id="Coils"/>
    </source>
</evidence>
<feature type="compositionally biased region" description="Polar residues" evidence="16">
    <location>
        <begin position="610"/>
        <end position="620"/>
    </location>
</feature>
<keyword evidence="4" id="KW-0507">mRNA processing</keyword>
<evidence type="ECO:0000256" key="1">
    <source>
        <dbReference type="ARBA" id="ARBA00004229"/>
    </source>
</evidence>
<accession>A0A453C5Q8</accession>
<evidence type="ECO:0000256" key="2">
    <source>
        <dbReference type="ARBA" id="ARBA00022528"/>
    </source>
</evidence>
<feature type="coiled-coil region" evidence="15">
    <location>
        <begin position="404"/>
        <end position="431"/>
    </location>
</feature>
<dbReference type="GO" id="GO:0006397">
    <property type="term" value="P:mRNA processing"/>
    <property type="evidence" value="ECO:0007669"/>
    <property type="project" value="UniProtKB-KW"/>
</dbReference>
<dbReference type="Gramene" id="AET2Gv20741700.24">
    <property type="protein sequence ID" value="AET2Gv20741700.24"/>
    <property type="gene ID" value="AET2Gv20741700"/>
</dbReference>
<dbReference type="PROSITE" id="PS51295">
    <property type="entry name" value="CRM"/>
    <property type="match status" value="3"/>
</dbReference>
<keyword evidence="3" id="KW-0934">Plastid</keyword>
<evidence type="ECO:0000256" key="8">
    <source>
        <dbReference type="ARBA" id="ARBA00023187"/>
    </source>
</evidence>
<evidence type="ECO:0000256" key="6">
    <source>
        <dbReference type="ARBA" id="ARBA00022884"/>
    </source>
</evidence>
<comment type="subcellular location">
    <subcellularLocation>
        <location evidence="1">Plastid</location>
        <location evidence="1">Chloroplast</location>
    </subcellularLocation>
</comment>
<comment type="subunit">
    <text evidence="11">Interacts with RNA. Part of large ribonucleo-protein particles that contain CAF1 and/or CAF2, and RNC1.</text>
</comment>
<evidence type="ECO:0000313" key="18">
    <source>
        <dbReference type="EnsemblPlants" id="AET2Gv20741700.24"/>
    </source>
</evidence>
<evidence type="ECO:0000256" key="4">
    <source>
        <dbReference type="ARBA" id="ARBA00022664"/>
    </source>
</evidence>
<comment type="function">
    <text evidence="10">Binds specific group II introns in chloroplasts and facilitates their splicing. Acts on subgroup IIB introns. The substrates of the subgroup IIB also require the CRM domain proteins CAF1 or CAF2, with a simultaneous binding of CFM3 and CAF1 or CAF2. May influence the biogenesis of the mitochondrial small ribosomal subunit.</text>
</comment>
<keyword evidence="9" id="KW-0687">Ribonucleoprotein</keyword>
<dbReference type="Pfam" id="PF01985">
    <property type="entry name" value="CRS1_YhbY"/>
    <property type="match status" value="2"/>
</dbReference>
<dbReference type="GO" id="GO:1990904">
    <property type="term" value="C:ribonucleoprotein complex"/>
    <property type="evidence" value="ECO:0007669"/>
    <property type="project" value="UniProtKB-KW"/>
</dbReference>
<evidence type="ECO:0000256" key="13">
    <source>
        <dbReference type="ARBA" id="ARBA00081881"/>
    </source>
</evidence>
<feature type="compositionally biased region" description="Basic and acidic residues" evidence="16">
    <location>
        <begin position="61"/>
        <end position="72"/>
    </location>
</feature>
<name>A0A453C5Q8_AEGTS</name>